<sequence>MKTALVVVVFVCVSMLAWGKQVDGERWLDDMISANRNLNYQGSFIYVRGSDVQTLKINHRIHNHKIQEKIWNINGEHMEVIRLGDVQQCWHEKDSKIPLSHTLPAGPYSYLFTHHMGEMLENYVVTVEGQERIAEHDAWHISVTPKDDYRFGYRFWLERDTKLLLRSELVGKDGMPLDQFQYVSVAINPSFHDSDFSPTIRDGFSHQAFVTRQPDAVPNINSGMWVLKWLPKGFLLRNADSQTLESTKVDRLLYTDGMSSFTIYAELASAGMPEQKRHFGATIAATVKKGDYMLTLVGEIPMETAMMILDNIQLKS</sequence>
<dbReference type="InterPro" id="IPR033434">
    <property type="entry name" value="MucB/RseB_N"/>
</dbReference>
<dbReference type="PANTHER" id="PTHR38782">
    <property type="match status" value="1"/>
</dbReference>
<comment type="subcellular location">
    <subcellularLocation>
        <location evidence="1">Periplasm</location>
    </subcellularLocation>
</comment>
<keyword evidence="3" id="KW-0732">Signal</keyword>
<organism evidence="7 8">
    <name type="scientific">Gynuella sunshinyii YC6258</name>
    <dbReference type="NCBI Taxonomy" id="1445510"/>
    <lineage>
        <taxon>Bacteria</taxon>
        <taxon>Pseudomonadati</taxon>
        <taxon>Pseudomonadota</taxon>
        <taxon>Gammaproteobacteria</taxon>
        <taxon>Oceanospirillales</taxon>
        <taxon>Saccharospirillaceae</taxon>
        <taxon>Gynuella</taxon>
    </lineage>
</organism>
<evidence type="ECO:0000256" key="1">
    <source>
        <dbReference type="ARBA" id="ARBA00004418"/>
    </source>
</evidence>
<proteinExistence type="inferred from homology"/>
<dbReference type="AlphaFoldDB" id="A0A0C5VVN8"/>
<protein>
    <submittedName>
        <fullName evidence="7">Negative regulator of sigma E activity</fullName>
    </submittedName>
</protein>
<evidence type="ECO:0000256" key="4">
    <source>
        <dbReference type="ARBA" id="ARBA00022764"/>
    </source>
</evidence>
<dbReference type="Pfam" id="PF17188">
    <property type="entry name" value="MucB_RseB_C"/>
    <property type="match status" value="1"/>
</dbReference>
<evidence type="ECO:0000259" key="6">
    <source>
        <dbReference type="Pfam" id="PF17188"/>
    </source>
</evidence>
<reference evidence="7 8" key="1">
    <citation type="submission" date="2014-01" db="EMBL/GenBank/DDBJ databases">
        <title>Full genme sequencing of cellulolytic bacterium Gynuella sunshinyii YC6258T gen. nov., sp. nov.</title>
        <authorList>
            <person name="Khan H."/>
            <person name="Chung E.J."/>
            <person name="Chung Y.R."/>
        </authorList>
    </citation>
    <scope>NUCLEOTIDE SEQUENCE [LARGE SCALE GENOMIC DNA]</scope>
    <source>
        <strain evidence="7 8">YC6258</strain>
    </source>
</reference>
<accession>A0A0C5VVN8</accession>
<dbReference type="InterPro" id="IPR005588">
    <property type="entry name" value="MucB_RseB"/>
</dbReference>
<evidence type="ECO:0000313" key="7">
    <source>
        <dbReference type="EMBL" id="AJQ94534.1"/>
    </source>
</evidence>
<dbReference type="STRING" id="1445510.YC6258_02496"/>
<keyword evidence="4" id="KW-0574">Periplasm</keyword>
<gene>
    <name evidence="7" type="ORF">YC6258_02496</name>
</gene>
<dbReference type="GO" id="GO:0032885">
    <property type="term" value="P:regulation of polysaccharide biosynthetic process"/>
    <property type="evidence" value="ECO:0007669"/>
    <property type="project" value="TreeGrafter"/>
</dbReference>
<dbReference type="PIRSF" id="PIRSF005427">
    <property type="entry name" value="RseB"/>
    <property type="match status" value="1"/>
</dbReference>
<dbReference type="GO" id="GO:0030288">
    <property type="term" value="C:outer membrane-bounded periplasmic space"/>
    <property type="evidence" value="ECO:0007669"/>
    <property type="project" value="TreeGrafter"/>
</dbReference>
<dbReference type="PANTHER" id="PTHR38782:SF1">
    <property type="entry name" value="SIGMA-E FACTOR REGULATORY PROTEIN RSEB"/>
    <property type="match status" value="1"/>
</dbReference>
<dbReference type="InterPro" id="IPR033436">
    <property type="entry name" value="MucB/RseB_C"/>
</dbReference>
<dbReference type="KEGG" id="gsn:YC6258_02496"/>
<evidence type="ECO:0000313" key="8">
    <source>
        <dbReference type="Proteomes" id="UP000032266"/>
    </source>
</evidence>
<feature type="domain" description="MucB/RseB N-terminal" evidence="5">
    <location>
        <begin position="24"/>
        <end position="199"/>
    </location>
</feature>
<name>A0A0C5VVN8_9GAMM</name>
<dbReference type="EMBL" id="CP007142">
    <property type="protein sequence ID" value="AJQ94534.1"/>
    <property type="molecule type" value="Genomic_DNA"/>
</dbReference>
<dbReference type="Pfam" id="PF03888">
    <property type="entry name" value="MucB_RseB"/>
    <property type="match status" value="1"/>
</dbReference>
<evidence type="ECO:0000259" key="5">
    <source>
        <dbReference type="Pfam" id="PF03888"/>
    </source>
</evidence>
<dbReference type="HOGENOM" id="CLU_054710_0_1_6"/>
<dbReference type="CDD" id="cd16327">
    <property type="entry name" value="RseB"/>
    <property type="match status" value="1"/>
</dbReference>
<dbReference type="Proteomes" id="UP000032266">
    <property type="component" value="Chromosome"/>
</dbReference>
<feature type="domain" description="MucB/RseB C-terminal" evidence="6">
    <location>
        <begin position="224"/>
        <end position="313"/>
    </location>
</feature>
<dbReference type="OrthoDB" id="7067274at2"/>
<dbReference type="GO" id="GO:0045152">
    <property type="term" value="F:antisigma factor binding"/>
    <property type="evidence" value="ECO:0007669"/>
    <property type="project" value="TreeGrafter"/>
</dbReference>
<dbReference type="Gene3D" id="3.30.200.100">
    <property type="entry name" value="MucB/RseB, C-terminal domain"/>
    <property type="match status" value="1"/>
</dbReference>
<evidence type="ECO:0000256" key="3">
    <source>
        <dbReference type="ARBA" id="ARBA00022729"/>
    </source>
</evidence>
<dbReference type="InterPro" id="IPR038484">
    <property type="entry name" value="MucB/RseB_C_sf"/>
</dbReference>
<dbReference type="Gene3D" id="2.50.20.10">
    <property type="entry name" value="Lipoprotein localisation LolA/LolB/LppX"/>
    <property type="match status" value="1"/>
</dbReference>
<dbReference type="RefSeq" id="WP_044617050.1">
    <property type="nucleotide sequence ID" value="NZ_CP007142.1"/>
</dbReference>
<keyword evidence="8" id="KW-1185">Reference proteome</keyword>
<evidence type="ECO:0000256" key="2">
    <source>
        <dbReference type="ARBA" id="ARBA00008150"/>
    </source>
</evidence>
<comment type="similarity">
    <text evidence="2">Belongs to the RseB family.</text>
</comment>